<dbReference type="Proteomes" id="UP000018888">
    <property type="component" value="Unassembled WGS sequence"/>
</dbReference>
<dbReference type="InterPro" id="IPR018086">
    <property type="entry name" value="NADH_UbQ_OxRdtase_su1_CS"/>
</dbReference>
<comment type="subcellular location">
    <subcellularLocation>
        <location evidence="1">Membrane</location>
        <topology evidence="1">Multi-pass membrane protein</topology>
    </subcellularLocation>
    <subcellularLocation>
        <location evidence="6">Mitochondrion inner membrane</location>
        <topology evidence="6">Multi-pass membrane protein</topology>
    </subcellularLocation>
</comment>
<accession>A0A2P4PH37</accession>
<evidence type="ECO:0000256" key="5">
    <source>
        <dbReference type="ARBA" id="ARBA00023136"/>
    </source>
</evidence>
<dbReference type="Pfam" id="PF00146">
    <property type="entry name" value="NADHdh"/>
    <property type="match status" value="1"/>
</dbReference>
<keyword evidence="4 7" id="KW-1133">Transmembrane helix</keyword>
<dbReference type="GO" id="GO:0009060">
    <property type="term" value="P:aerobic respiration"/>
    <property type="evidence" value="ECO:0007669"/>
    <property type="project" value="TreeGrafter"/>
</dbReference>
<gene>
    <name evidence="8" type="ORF">GLOIN_2v1862224</name>
</gene>
<protein>
    <submittedName>
        <fullName evidence="8">NADH:ubiquinone oxidoreductase</fullName>
    </submittedName>
</protein>
<dbReference type="EMBL" id="AUPC02000233">
    <property type="protein sequence ID" value="POG64703.1"/>
    <property type="molecule type" value="Genomic_DNA"/>
</dbReference>
<dbReference type="InterPro" id="IPR001694">
    <property type="entry name" value="NADH_UbQ_OxRdtase_su1/FPO"/>
</dbReference>
<feature type="transmembrane region" description="Helical" evidence="7">
    <location>
        <begin position="71"/>
        <end position="91"/>
    </location>
</feature>
<keyword evidence="3 6" id="KW-0812">Transmembrane</keyword>
<dbReference type="PROSITE" id="PS00667">
    <property type="entry name" value="COMPLEX1_ND1_1"/>
    <property type="match status" value="1"/>
</dbReference>
<evidence type="ECO:0000313" key="9">
    <source>
        <dbReference type="Proteomes" id="UP000018888"/>
    </source>
</evidence>
<dbReference type="GO" id="GO:0003954">
    <property type="term" value="F:NADH dehydrogenase activity"/>
    <property type="evidence" value="ECO:0007669"/>
    <property type="project" value="TreeGrafter"/>
</dbReference>
<dbReference type="PANTHER" id="PTHR11432:SF3">
    <property type="entry name" value="NADH-UBIQUINONE OXIDOREDUCTASE CHAIN 1"/>
    <property type="match status" value="1"/>
</dbReference>
<organism evidence="8 9">
    <name type="scientific">Rhizophagus irregularis (strain DAOM 181602 / DAOM 197198 / MUCL 43194)</name>
    <name type="common">Arbuscular mycorrhizal fungus</name>
    <name type="synonym">Glomus intraradices</name>
    <dbReference type="NCBI Taxonomy" id="747089"/>
    <lineage>
        <taxon>Eukaryota</taxon>
        <taxon>Fungi</taxon>
        <taxon>Fungi incertae sedis</taxon>
        <taxon>Mucoromycota</taxon>
        <taxon>Glomeromycotina</taxon>
        <taxon>Glomeromycetes</taxon>
        <taxon>Glomerales</taxon>
        <taxon>Glomeraceae</taxon>
        <taxon>Rhizophagus</taxon>
    </lineage>
</organism>
<comment type="caution">
    <text evidence="8">The sequence shown here is derived from an EMBL/GenBank/DDBJ whole genome shotgun (WGS) entry which is preliminary data.</text>
</comment>
<dbReference type="GO" id="GO:0005743">
    <property type="term" value="C:mitochondrial inner membrane"/>
    <property type="evidence" value="ECO:0007669"/>
    <property type="project" value="UniProtKB-SubCell"/>
</dbReference>
<reference evidence="8 9" key="2">
    <citation type="journal article" date="2018" name="New Phytol.">
        <title>High intraspecific genome diversity in the model arbuscular mycorrhizal symbiont Rhizophagus irregularis.</title>
        <authorList>
            <person name="Chen E.C.H."/>
            <person name="Morin E."/>
            <person name="Beaudet D."/>
            <person name="Noel J."/>
            <person name="Yildirir G."/>
            <person name="Ndikumana S."/>
            <person name="Charron P."/>
            <person name="St-Onge C."/>
            <person name="Giorgi J."/>
            <person name="Kruger M."/>
            <person name="Marton T."/>
            <person name="Ropars J."/>
            <person name="Grigoriev I.V."/>
            <person name="Hainaut M."/>
            <person name="Henrissat B."/>
            <person name="Roux C."/>
            <person name="Martin F."/>
            <person name="Corradi N."/>
        </authorList>
    </citation>
    <scope>NUCLEOTIDE SEQUENCE [LARGE SCALE GENOMIC DNA]</scope>
    <source>
        <strain evidence="8 9">DAOM 197198</strain>
    </source>
</reference>
<reference evidence="8 9" key="1">
    <citation type="journal article" date="2013" name="Proc. Natl. Acad. Sci. U.S.A.">
        <title>Genome of an arbuscular mycorrhizal fungus provides insight into the oldest plant symbiosis.</title>
        <authorList>
            <person name="Tisserant E."/>
            <person name="Malbreil M."/>
            <person name="Kuo A."/>
            <person name="Kohler A."/>
            <person name="Symeonidi A."/>
            <person name="Balestrini R."/>
            <person name="Charron P."/>
            <person name="Duensing N."/>
            <person name="Frei Dit Frey N."/>
            <person name="Gianinazzi-Pearson V."/>
            <person name="Gilbert L.B."/>
            <person name="Handa Y."/>
            <person name="Herr J.R."/>
            <person name="Hijri M."/>
            <person name="Koul R."/>
            <person name="Kawaguchi M."/>
            <person name="Krajinski F."/>
            <person name="Lammers P.J."/>
            <person name="Masclaux F.G."/>
            <person name="Murat C."/>
            <person name="Morin E."/>
            <person name="Ndikumana S."/>
            <person name="Pagni M."/>
            <person name="Petitpierre D."/>
            <person name="Requena N."/>
            <person name="Rosikiewicz P."/>
            <person name="Riley R."/>
            <person name="Saito K."/>
            <person name="San Clemente H."/>
            <person name="Shapiro H."/>
            <person name="van Tuinen D."/>
            <person name="Becard G."/>
            <person name="Bonfante P."/>
            <person name="Paszkowski U."/>
            <person name="Shachar-Hill Y.Y."/>
            <person name="Tuskan G.A."/>
            <person name="Young P.W."/>
            <person name="Sanders I.R."/>
            <person name="Henrissat B."/>
            <person name="Rensing S.A."/>
            <person name="Grigoriev I.V."/>
            <person name="Corradi N."/>
            <person name="Roux C."/>
            <person name="Martin F."/>
        </authorList>
    </citation>
    <scope>NUCLEOTIDE SEQUENCE [LARGE SCALE GENOMIC DNA]</scope>
    <source>
        <strain evidence="8 9">DAOM 197198</strain>
    </source>
</reference>
<dbReference type="PANTHER" id="PTHR11432">
    <property type="entry name" value="NADH DEHYDROGENASE SUBUNIT 1"/>
    <property type="match status" value="1"/>
</dbReference>
<evidence type="ECO:0000256" key="7">
    <source>
        <dbReference type="SAM" id="Phobius"/>
    </source>
</evidence>
<evidence type="ECO:0000256" key="1">
    <source>
        <dbReference type="ARBA" id="ARBA00004141"/>
    </source>
</evidence>
<evidence type="ECO:0000256" key="2">
    <source>
        <dbReference type="ARBA" id="ARBA00010535"/>
    </source>
</evidence>
<sequence length="101" mass="11069">MLFFLLESFIILLPLLGSIAFMTLAERKVMASMQRRVGPNVVGFYGILQPFADGLKLLFKEAVIPSHANKVIFLISPFITLSLAIMGWAVIPFAKGTALAD</sequence>
<keyword evidence="6" id="KW-0520">NAD</keyword>
<evidence type="ECO:0000256" key="4">
    <source>
        <dbReference type="ARBA" id="ARBA00022989"/>
    </source>
</evidence>
<name>A0A2P4PH37_RHIID</name>
<evidence type="ECO:0000256" key="3">
    <source>
        <dbReference type="ARBA" id="ARBA00022692"/>
    </source>
</evidence>
<feature type="non-terminal residue" evidence="8">
    <location>
        <position position="101"/>
    </location>
</feature>
<evidence type="ECO:0000313" key="8">
    <source>
        <dbReference type="EMBL" id="POG64703.1"/>
    </source>
</evidence>
<dbReference type="AlphaFoldDB" id="A0A2P4PH37"/>
<keyword evidence="9" id="KW-1185">Reference proteome</keyword>
<evidence type="ECO:0000256" key="6">
    <source>
        <dbReference type="RuleBase" id="RU000471"/>
    </source>
</evidence>
<proteinExistence type="inferred from homology"/>
<comment type="similarity">
    <text evidence="2 6">Belongs to the complex I subunit 1 family.</text>
</comment>
<keyword evidence="5 7" id="KW-0472">Membrane</keyword>